<evidence type="ECO:0000256" key="3">
    <source>
        <dbReference type="SAM" id="SignalP"/>
    </source>
</evidence>
<gene>
    <name evidence="4" type="ORF">NP233_g583</name>
</gene>
<feature type="compositionally biased region" description="Basic and acidic residues" evidence="1">
    <location>
        <begin position="366"/>
        <end position="377"/>
    </location>
</feature>
<evidence type="ECO:0000256" key="2">
    <source>
        <dbReference type="SAM" id="Phobius"/>
    </source>
</evidence>
<evidence type="ECO:0000256" key="1">
    <source>
        <dbReference type="SAM" id="MobiDB-lite"/>
    </source>
</evidence>
<keyword evidence="2" id="KW-0472">Membrane</keyword>
<keyword evidence="2" id="KW-1133">Transmembrane helix</keyword>
<dbReference type="EMBL" id="JANIEX010000017">
    <property type="protein sequence ID" value="KAJ3576198.1"/>
    <property type="molecule type" value="Genomic_DNA"/>
</dbReference>
<keyword evidence="2" id="KW-0812">Transmembrane</keyword>
<feature type="compositionally biased region" description="Low complexity" evidence="1">
    <location>
        <begin position="153"/>
        <end position="166"/>
    </location>
</feature>
<feature type="chain" id="PRO_5042226278" evidence="3">
    <location>
        <begin position="32"/>
        <end position="574"/>
    </location>
</feature>
<dbReference type="Proteomes" id="UP001213000">
    <property type="component" value="Unassembled WGS sequence"/>
</dbReference>
<comment type="caution">
    <text evidence="4">The sequence shown here is derived from an EMBL/GenBank/DDBJ whole genome shotgun (WGS) entry which is preliminary data.</text>
</comment>
<evidence type="ECO:0000313" key="4">
    <source>
        <dbReference type="EMBL" id="KAJ3576198.1"/>
    </source>
</evidence>
<feature type="region of interest" description="Disordered" evidence="1">
    <location>
        <begin position="138"/>
        <end position="169"/>
    </location>
</feature>
<feature type="region of interest" description="Disordered" evidence="1">
    <location>
        <begin position="546"/>
        <end position="574"/>
    </location>
</feature>
<organism evidence="4 5">
    <name type="scientific">Leucocoprinus birnbaumii</name>
    <dbReference type="NCBI Taxonomy" id="56174"/>
    <lineage>
        <taxon>Eukaryota</taxon>
        <taxon>Fungi</taxon>
        <taxon>Dikarya</taxon>
        <taxon>Basidiomycota</taxon>
        <taxon>Agaricomycotina</taxon>
        <taxon>Agaricomycetes</taxon>
        <taxon>Agaricomycetidae</taxon>
        <taxon>Agaricales</taxon>
        <taxon>Agaricineae</taxon>
        <taxon>Agaricaceae</taxon>
        <taxon>Leucocoprinus</taxon>
    </lineage>
</organism>
<accession>A0AAD5W3U9</accession>
<evidence type="ECO:0000313" key="5">
    <source>
        <dbReference type="Proteomes" id="UP001213000"/>
    </source>
</evidence>
<protein>
    <submittedName>
        <fullName evidence="4">Uncharacterized protein</fullName>
    </submittedName>
</protein>
<dbReference type="AlphaFoldDB" id="A0AAD5W3U9"/>
<keyword evidence="3" id="KW-0732">Signal</keyword>
<proteinExistence type="predicted"/>
<feature type="transmembrane region" description="Helical" evidence="2">
    <location>
        <begin position="41"/>
        <end position="65"/>
    </location>
</feature>
<reference evidence="4" key="1">
    <citation type="submission" date="2022-07" db="EMBL/GenBank/DDBJ databases">
        <title>Genome Sequence of Leucocoprinus birnbaumii.</title>
        <authorList>
            <person name="Buettner E."/>
        </authorList>
    </citation>
    <scope>NUCLEOTIDE SEQUENCE</scope>
    <source>
        <strain evidence="4">VT141</strain>
    </source>
</reference>
<name>A0AAD5W3U9_9AGAR</name>
<feature type="signal peptide" evidence="3">
    <location>
        <begin position="1"/>
        <end position="31"/>
    </location>
</feature>
<sequence length="574" mass="63671">MNSLSRGRYPELCLSCVPIFLLLFFPNFCAAAPIRDSSTSSTWLACLTTLLIFSVICLLCFKLLFVRHRRSNNLRGPSRPYIHGQYAHRCFKLFKLPAYTVCKGGKNCRAGFLIGLFGSPSLEIRWNPGEFTLVYPSADSSKSSQKHDLSGDTTTTYKTKSSTFSTGPVVLSSDKSPLHAQMHNRKHSPSSTSLNKGNMHMSRFLLPYRLSFDLGRLGRRRKPAPLEISTPLEGLPWPHNHLEQTTLRLVKLYTEPEASLPFCKGGEIMSGLSPLAHPARSFAVTHLNRPPPLPISSLPPLPALTANSDNRTLKVTFPEPIIEHPYNNVLLNLMKPGRQNTRRASLSPNLSVIEESCRDGSLPDVPSERLLDSKGEKGAPTVVDPSKSPPMAFSAYENLKRKEKRSSSLRNRRSPPLGPSPLRLMILPDMTGGDCPLLKRTTVDQIKDCPAPKRESALYQQMGLGLPSVKLPLPSKGERIKSGDSLRNVSAGSRESMLDFLHELAEETKEWDDSIVLDEGFRNMIVRSQAILGCTSLENVNLKCSTPKLSPGPTERNKPPPRFVSFWLEDSPSP</sequence>
<keyword evidence="5" id="KW-1185">Reference proteome</keyword>
<feature type="region of interest" description="Disordered" evidence="1">
    <location>
        <begin position="356"/>
        <end position="424"/>
    </location>
</feature>